<name>A0ABW1QXI8_9ACTN</name>
<dbReference type="RefSeq" id="WP_128219308.1">
    <property type="nucleotide sequence ID" value="NZ_CP034929.1"/>
</dbReference>
<organism evidence="8 9">
    <name type="scientific">Nocardioides yefusunii</name>
    <dbReference type="NCBI Taxonomy" id="2500546"/>
    <lineage>
        <taxon>Bacteria</taxon>
        <taxon>Bacillati</taxon>
        <taxon>Actinomycetota</taxon>
        <taxon>Actinomycetes</taxon>
        <taxon>Propionibacteriales</taxon>
        <taxon>Nocardioidaceae</taxon>
        <taxon>Nocardioides</taxon>
    </lineage>
</organism>
<feature type="transmembrane region" description="Helical" evidence="6">
    <location>
        <begin position="348"/>
        <end position="368"/>
    </location>
</feature>
<evidence type="ECO:0000256" key="5">
    <source>
        <dbReference type="ARBA" id="ARBA00023136"/>
    </source>
</evidence>
<dbReference type="InterPro" id="IPR011701">
    <property type="entry name" value="MFS"/>
</dbReference>
<protein>
    <submittedName>
        <fullName evidence="8">MFS transporter</fullName>
    </submittedName>
</protein>
<dbReference type="InterPro" id="IPR052983">
    <property type="entry name" value="MFS_Riboflavin_Transporter"/>
</dbReference>
<keyword evidence="5 6" id="KW-0472">Membrane</keyword>
<dbReference type="PROSITE" id="PS50850">
    <property type="entry name" value="MFS"/>
    <property type="match status" value="1"/>
</dbReference>
<feature type="transmembrane region" description="Helical" evidence="6">
    <location>
        <begin position="315"/>
        <end position="336"/>
    </location>
</feature>
<feature type="domain" description="Major facilitator superfamily (MFS) profile" evidence="7">
    <location>
        <begin position="26"/>
        <end position="403"/>
    </location>
</feature>
<feature type="transmembrane region" description="Helical" evidence="6">
    <location>
        <begin position="179"/>
        <end position="202"/>
    </location>
</feature>
<evidence type="ECO:0000313" key="9">
    <source>
        <dbReference type="Proteomes" id="UP001596098"/>
    </source>
</evidence>
<evidence type="ECO:0000256" key="2">
    <source>
        <dbReference type="ARBA" id="ARBA00022448"/>
    </source>
</evidence>
<dbReference type="Gene3D" id="1.20.1250.20">
    <property type="entry name" value="MFS general substrate transporter like domains"/>
    <property type="match status" value="1"/>
</dbReference>
<evidence type="ECO:0000313" key="8">
    <source>
        <dbReference type="EMBL" id="MFC6153093.1"/>
    </source>
</evidence>
<feature type="transmembrane region" description="Helical" evidence="6">
    <location>
        <begin position="380"/>
        <end position="399"/>
    </location>
</feature>
<dbReference type="EMBL" id="JBHSQI010000002">
    <property type="protein sequence ID" value="MFC6153093.1"/>
    <property type="molecule type" value="Genomic_DNA"/>
</dbReference>
<feature type="transmembrane region" description="Helical" evidence="6">
    <location>
        <begin position="262"/>
        <end position="282"/>
    </location>
</feature>
<keyword evidence="4 6" id="KW-1133">Transmembrane helix</keyword>
<dbReference type="Proteomes" id="UP001596098">
    <property type="component" value="Unassembled WGS sequence"/>
</dbReference>
<evidence type="ECO:0000256" key="6">
    <source>
        <dbReference type="SAM" id="Phobius"/>
    </source>
</evidence>
<feature type="transmembrane region" description="Helical" evidence="6">
    <location>
        <begin position="222"/>
        <end position="242"/>
    </location>
</feature>
<evidence type="ECO:0000256" key="3">
    <source>
        <dbReference type="ARBA" id="ARBA00022692"/>
    </source>
</evidence>
<dbReference type="PANTHER" id="PTHR43385">
    <property type="entry name" value="RIBOFLAVIN TRANSPORTER RIBJ"/>
    <property type="match status" value="1"/>
</dbReference>
<feature type="transmembrane region" description="Helical" evidence="6">
    <location>
        <begin position="151"/>
        <end position="173"/>
    </location>
</feature>
<comment type="subcellular location">
    <subcellularLocation>
        <location evidence="1">Cell membrane</location>
        <topology evidence="1">Multi-pass membrane protein</topology>
    </subcellularLocation>
</comment>
<evidence type="ECO:0000259" key="7">
    <source>
        <dbReference type="PROSITE" id="PS50850"/>
    </source>
</evidence>
<dbReference type="SUPFAM" id="SSF103473">
    <property type="entry name" value="MFS general substrate transporter"/>
    <property type="match status" value="1"/>
</dbReference>
<feature type="transmembrane region" description="Helical" evidence="6">
    <location>
        <begin position="289"/>
        <end position="309"/>
    </location>
</feature>
<dbReference type="PANTHER" id="PTHR43385:SF1">
    <property type="entry name" value="RIBOFLAVIN TRANSPORTER RIBJ"/>
    <property type="match status" value="1"/>
</dbReference>
<dbReference type="InterPro" id="IPR020846">
    <property type="entry name" value="MFS_dom"/>
</dbReference>
<dbReference type="InterPro" id="IPR036259">
    <property type="entry name" value="MFS_trans_sf"/>
</dbReference>
<gene>
    <name evidence="8" type="ORF">ACFPWU_05380</name>
</gene>
<sequence length="411" mass="41769">MATAAPPVRPDAARTTPRAPRRTGLLLALAIAQTVVGGTTFPAVAVLLTPISEALDATRAQVMGASTAALLAGALVAVPVGRLLDRHGGRAVMTTGAAAVALLLTACAGAHDLPQLYLGFLLLGGAQASIGFESTYAVVVSTLGPRQRDRGLLIISTVTGLGTTLFYPVTVWLEDGLGWRGALLALAALQAAVSVPLLALNLPGRSTHRRRIAQRRGMDVAAALRTPSFWLLTLCFVGQAGAGSTLSLLSVSWFLDLGHPAAVAAVLPITLGVLQVLSRLALVPLAPLVGMPTLAVCANVVQAAAMVSLPFTGTSIGPTMLCLAGAGLGMGVGALARPSVIASTYGAVRFATILGLMTIAMSASRALFPLLGATLDADHAMLLCAILSAVGALSLFPVARAARTRGEYESS</sequence>
<dbReference type="Pfam" id="PF07690">
    <property type="entry name" value="MFS_1"/>
    <property type="match status" value="1"/>
</dbReference>
<feature type="transmembrane region" description="Helical" evidence="6">
    <location>
        <begin position="60"/>
        <end position="80"/>
    </location>
</feature>
<feature type="transmembrane region" description="Helical" evidence="6">
    <location>
        <begin position="92"/>
        <end position="111"/>
    </location>
</feature>
<evidence type="ECO:0000256" key="4">
    <source>
        <dbReference type="ARBA" id="ARBA00022989"/>
    </source>
</evidence>
<accession>A0ABW1QXI8</accession>
<proteinExistence type="predicted"/>
<feature type="transmembrane region" description="Helical" evidence="6">
    <location>
        <begin position="117"/>
        <end position="139"/>
    </location>
</feature>
<keyword evidence="3 6" id="KW-0812">Transmembrane</keyword>
<keyword evidence="2" id="KW-0813">Transport</keyword>
<reference evidence="9" key="1">
    <citation type="journal article" date="2019" name="Int. J. Syst. Evol. Microbiol.">
        <title>The Global Catalogue of Microorganisms (GCM) 10K type strain sequencing project: providing services to taxonomists for standard genome sequencing and annotation.</title>
        <authorList>
            <consortium name="The Broad Institute Genomics Platform"/>
            <consortium name="The Broad Institute Genome Sequencing Center for Infectious Disease"/>
            <person name="Wu L."/>
            <person name="Ma J."/>
        </authorList>
    </citation>
    <scope>NUCLEOTIDE SEQUENCE [LARGE SCALE GENOMIC DNA]</scope>
    <source>
        <strain evidence="9">DFY28</strain>
    </source>
</reference>
<keyword evidence="9" id="KW-1185">Reference proteome</keyword>
<comment type="caution">
    <text evidence="8">The sequence shown here is derived from an EMBL/GenBank/DDBJ whole genome shotgun (WGS) entry which is preliminary data.</text>
</comment>
<evidence type="ECO:0000256" key="1">
    <source>
        <dbReference type="ARBA" id="ARBA00004651"/>
    </source>
</evidence>
<feature type="transmembrane region" description="Helical" evidence="6">
    <location>
        <begin position="24"/>
        <end position="48"/>
    </location>
</feature>